<keyword evidence="5" id="KW-0804">Transcription</keyword>
<evidence type="ECO:0000256" key="2">
    <source>
        <dbReference type="ARBA" id="ARBA00022898"/>
    </source>
</evidence>
<evidence type="ECO:0000256" key="3">
    <source>
        <dbReference type="ARBA" id="ARBA00023015"/>
    </source>
</evidence>
<keyword evidence="2" id="KW-0663">Pyridoxal phosphate</keyword>
<dbReference type="InterPro" id="IPR000524">
    <property type="entry name" value="Tscrpt_reg_HTH_GntR"/>
</dbReference>
<dbReference type="InterPro" id="IPR015424">
    <property type="entry name" value="PyrdxlP-dep_Trfase"/>
</dbReference>
<dbReference type="SUPFAM" id="SSF53383">
    <property type="entry name" value="PLP-dependent transferases"/>
    <property type="match status" value="1"/>
</dbReference>
<dbReference type="Gene3D" id="3.40.640.10">
    <property type="entry name" value="Type I PLP-dependent aspartate aminotransferase-like (Major domain)"/>
    <property type="match status" value="1"/>
</dbReference>
<proteinExistence type="inferred from homology"/>
<dbReference type="InterPro" id="IPR015421">
    <property type="entry name" value="PyrdxlP-dep_Trfase_major"/>
</dbReference>
<dbReference type="RefSeq" id="WP_324696062.1">
    <property type="nucleotide sequence ID" value="NZ_JAYMYJ010000120.1"/>
</dbReference>
<dbReference type="PANTHER" id="PTHR46577:SF2">
    <property type="entry name" value="TRANSCRIPTIONAL REGULATORY PROTEIN"/>
    <property type="match status" value="1"/>
</dbReference>
<keyword evidence="7" id="KW-0808">Transferase</keyword>
<dbReference type="InterPro" id="IPR015422">
    <property type="entry name" value="PyrdxlP-dep_Trfase_small"/>
</dbReference>
<accession>A0ABU6CYV0</accession>
<evidence type="ECO:0000313" key="7">
    <source>
        <dbReference type="EMBL" id="MEB4592018.1"/>
    </source>
</evidence>
<dbReference type="GO" id="GO:0008483">
    <property type="term" value="F:transaminase activity"/>
    <property type="evidence" value="ECO:0007669"/>
    <property type="project" value="UniProtKB-KW"/>
</dbReference>
<dbReference type="SUPFAM" id="SSF46785">
    <property type="entry name" value="Winged helix' DNA-binding domain"/>
    <property type="match status" value="1"/>
</dbReference>
<evidence type="ECO:0000256" key="1">
    <source>
        <dbReference type="ARBA" id="ARBA00005384"/>
    </source>
</evidence>
<dbReference type="PROSITE" id="PS50949">
    <property type="entry name" value="HTH_GNTR"/>
    <property type="match status" value="1"/>
</dbReference>
<dbReference type="InterPro" id="IPR036390">
    <property type="entry name" value="WH_DNA-bd_sf"/>
</dbReference>
<reference evidence="8" key="1">
    <citation type="submission" date="2023-07" db="EMBL/GenBank/DDBJ databases">
        <title>The carbon used by Thiothrix.</title>
        <authorList>
            <person name="Chen L."/>
        </authorList>
    </citation>
    <scope>NUCLEOTIDE SEQUENCE [LARGE SCALE GENOMIC DNA]</scope>
</reference>
<gene>
    <name evidence="7" type="ORF">VSS37_13575</name>
</gene>
<dbReference type="InterPro" id="IPR036388">
    <property type="entry name" value="WH-like_DNA-bd_sf"/>
</dbReference>
<evidence type="ECO:0000256" key="4">
    <source>
        <dbReference type="ARBA" id="ARBA00023125"/>
    </source>
</evidence>
<keyword evidence="7" id="KW-0032">Aminotransferase</keyword>
<dbReference type="SMART" id="SM00345">
    <property type="entry name" value="HTH_GNTR"/>
    <property type="match status" value="1"/>
</dbReference>
<organism evidence="7 8">
    <name type="scientific">Candidatus Thiothrix phosphatis</name>
    <dbReference type="NCBI Taxonomy" id="3112415"/>
    <lineage>
        <taxon>Bacteria</taxon>
        <taxon>Pseudomonadati</taxon>
        <taxon>Pseudomonadota</taxon>
        <taxon>Gammaproteobacteria</taxon>
        <taxon>Thiotrichales</taxon>
        <taxon>Thiotrichaceae</taxon>
        <taxon>Thiothrix</taxon>
    </lineage>
</organism>
<dbReference type="Gene3D" id="3.90.1150.10">
    <property type="entry name" value="Aspartate Aminotransferase, domain 1"/>
    <property type="match status" value="1"/>
</dbReference>
<evidence type="ECO:0000256" key="5">
    <source>
        <dbReference type="ARBA" id="ARBA00023163"/>
    </source>
</evidence>
<comment type="similarity">
    <text evidence="1">In the C-terminal section; belongs to the class-I pyridoxal-phosphate-dependent aminotransferase family.</text>
</comment>
<dbReference type="Pfam" id="PF00392">
    <property type="entry name" value="GntR"/>
    <property type="match status" value="1"/>
</dbReference>
<dbReference type="Proteomes" id="UP001308005">
    <property type="component" value="Unassembled WGS sequence"/>
</dbReference>
<comment type="caution">
    <text evidence="7">The sequence shown here is derived from an EMBL/GenBank/DDBJ whole genome shotgun (WGS) entry which is preliminary data.</text>
</comment>
<dbReference type="PANTHER" id="PTHR46577">
    <property type="entry name" value="HTH-TYPE TRANSCRIPTIONAL REGULATORY PROTEIN GABR"/>
    <property type="match status" value="1"/>
</dbReference>
<keyword evidence="8" id="KW-1185">Reference proteome</keyword>
<dbReference type="CDD" id="cd07377">
    <property type="entry name" value="WHTH_GntR"/>
    <property type="match status" value="1"/>
</dbReference>
<dbReference type="Pfam" id="PF00155">
    <property type="entry name" value="Aminotran_1_2"/>
    <property type="match status" value="1"/>
</dbReference>
<dbReference type="InterPro" id="IPR051446">
    <property type="entry name" value="HTH_trans_reg/aminotransferase"/>
</dbReference>
<evidence type="ECO:0000313" key="8">
    <source>
        <dbReference type="Proteomes" id="UP001308005"/>
    </source>
</evidence>
<feature type="domain" description="HTH gntR-type" evidence="6">
    <location>
        <begin position="1"/>
        <end position="69"/>
    </location>
</feature>
<dbReference type="Gene3D" id="1.10.10.10">
    <property type="entry name" value="Winged helix-like DNA-binding domain superfamily/Winged helix DNA-binding domain"/>
    <property type="match status" value="1"/>
</dbReference>
<dbReference type="EMBL" id="JAYMYJ010000120">
    <property type="protein sequence ID" value="MEB4592018.1"/>
    <property type="molecule type" value="Genomic_DNA"/>
</dbReference>
<name>A0ABU6CYV0_9GAMM</name>
<keyword evidence="3" id="KW-0805">Transcription regulation</keyword>
<sequence length="468" mass="51758">MTLYHDIADKIHDHIKADVYPPGSRLPGVRRLSQQFGVSISTIVQAQRRLENSGVIEARPRSGYYVCRRAWPQPETPAPSQPELRPTPVTGQELVLQLAQAANQPGFVQLGAAVPDASFMPMRAFQRSLAKVVRLHGMRAASYAFPPGLPELQQQIARRLYLSGSRVNPEQILITNGCQEALSLALQTVAQPGDIIAIESPTFYGLLQVIEALGLKALEIPTDPQTGISLPALELALTQWPVKACVLIPNFSNPLGGLMPDAHKQQLVQLASRHRLLLIEDDIYGDLGFHREHPRTLHSFDTEGRHVIYCASFSKTIAQGLRIGWMAAPEHLFQRAEYLKYVVNLAAPTLPQLALADFLAHGGYERHLRRTRAHYAQQVSLFTQAISRYFPAGVKVTQPQGGFVLWVELAENVDALQLAQQALQRKISIAPGQIFSATQKYQNCIRLSCAQPWSPALEQALQLLGGQL</sequence>
<evidence type="ECO:0000259" key="6">
    <source>
        <dbReference type="PROSITE" id="PS50949"/>
    </source>
</evidence>
<keyword evidence="4" id="KW-0238">DNA-binding</keyword>
<protein>
    <submittedName>
        <fullName evidence="7">PLP-dependent aminotransferase family protein</fullName>
    </submittedName>
</protein>
<dbReference type="InterPro" id="IPR004839">
    <property type="entry name" value="Aminotransferase_I/II_large"/>
</dbReference>
<dbReference type="CDD" id="cd00609">
    <property type="entry name" value="AAT_like"/>
    <property type="match status" value="1"/>
</dbReference>